<proteinExistence type="predicted"/>
<dbReference type="PANTHER" id="PTHR30158">
    <property type="entry name" value="ACRA/E-RELATED COMPONENT OF DRUG EFFLUX TRANSPORTER"/>
    <property type="match status" value="1"/>
</dbReference>
<sequence length="96" mass="10820">MKNTVSLTALLTGMLLVGCATKDSKTDDQPEKLTLPVVQLTRQTTTLQRDYVSRLEATQNVEIRARVSGFLEEIYVDEGQTVRKGQLLFKLNEAEY</sequence>
<gene>
    <name evidence="2" type="ORF">ACFS25_10900</name>
</gene>
<dbReference type="Proteomes" id="UP001597512">
    <property type="component" value="Unassembled WGS sequence"/>
</dbReference>
<accession>A0ABW6AFT9</accession>
<evidence type="ECO:0000259" key="1">
    <source>
        <dbReference type="Pfam" id="PF25917"/>
    </source>
</evidence>
<name>A0ABW6AFT9_9BACT</name>
<organism evidence="2 3">
    <name type="scientific">Spirosoma flavum</name>
    <dbReference type="NCBI Taxonomy" id="2048557"/>
    <lineage>
        <taxon>Bacteria</taxon>
        <taxon>Pseudomonadati</taxon>
        <taxon>Bacteroidota</taxon>
        <taxon>Cytophagia</taxon>
        <taxon>Cytophagales</taxon>
        <taxon>Cytophagaceae</taxon>
        <taxon>Spirosoma</taxon>
    </lineage>
</organism>
<comment type="caution">
    <text evidence="2">The sequence shown here is derived from an EMBL/GenBank/DDBJ whole genome shotgun (WGS) entry which is preliminary data.</text>
</comment>
<dbReference type="PROSITE" id="PS51257">
    <property type="entry name" value="PROKAR_LIPOPROTEIN"/>
    <property type="match status" value="1"/>
</dbReference>
<evidence type="ECO:0000313" key="3">
    <source>
        <dbReference type="Proteomes" id="UP001597512"/>
    </source>
</evidence>
<protein>
    <submittedName>
        <fullName evidence="2">Biotin/lipoyl-binding protein</fullName>
    </submittedName>
</protein>
<dbReference type="Gene3D" id="2.40.50.100">
    <property type="match status" value="1"/>
</dbReference>
<evidence type="ECO:0000313" key="2">
    <source>
        <dbReference type="EMBL" id="MFD2934292.1"/>
    </source>
</evidence>
<dbReference type="Pfam" id="PF25917">
    <property type="entry name" value="BSH_RND"/>
    <property type="match status" value="1"/>
</dbReference>
<dbReference type="RefSeq" id="WP_381499884.1">
    <property type="nucleotide sequence ID" value="NZ_JBHUOM010000002.1"/>
</dbReference>
<keyword evidence="3" id="KW-1185">Reference proteome</keyword>
<reference evidence="3" key="1">
    <citation type="journal article" date="2019" name="Int. J. Syst. Evol. Microbiol.">
        <title>The Global Catalogue of Microorganisms (GCM) 10K type strain sequencing project: providing services to taxonomists for standard genome sequencing and annotation.</title>
        <authorList>
            <consortium name="The Broad Institute Genomics Platform"/>
            <consortium name="The Broad Institute Genome Sequencing Center for Infectious Disease"/>
            <person name="Wu L."/>
            <person name="Ma J."/>
        </authorList>
    </citation>
    <scope>NUCLEOTIDE SEQUENCE [LARGE SCALE GENOMIC DNA]</scope>
    <source>
        <strain evidence="3">KCTC 52490</strain>
    </source>
</reference>
<dbReference type="InterPro" id="IPR058625">
    <property type="entry name" value="MdtA-like_BSH"/>
</dbReference>
<feature type="domain" description="Multidrug resistance protein MdtA-like barrel-sandwich hybrid" evidence="1">
    <location>
        <begin position="60"/>
        <end position="96"/>
    </location>
</feature>
<dbReference type="EMBL" id="JBHUOM010000002">
    <property type="protein sequence ID" value="MFD2934292.1"/>
    <property type="molecule type" value="Genomic_DNA"/>
</dbReference>
<dbReference type="SUPFAM" id="SSF111369">
    <property type="entry name" value="HlyD-like secretion proteins"/>
    <property type="match status" value="1"/>
</dbReference>